<keyword evidence="7" id="KW-0851">Voltage-gated channel</keyword>
<dbReference type="InterPro" id="IPR002048">
    <property type="entry name" value="EF_hand_dom"/>
</dbReference>
<evidence type="ECO:0000259" key="16">
    <source>
        <dbReference type="PROSITE" id="PS50222"/>
    </source>
</evidence>
<evidence type="ECO:0000256" key="5">
    <source>
        <dbReference type="ARBA" id="ARBA00022826"/>
    </source>
</evidence>
<dbReference type="PANTHER" id="PTHR11537">
    <property type="entry name" value="VOLTAGE-GATED POTASSIUM CHANNEL"/>
    <property type="match status" value="1"/>
</dbReference>
<feature type="region of interest" description="Disordered" evidence="14">
    <location>
        <begin position="1"/>
        <end position="82"/>
    </location>
</feature>
<dbReference type="GO" id="GO:0008076">
    <property type="term" value="C:voltage-gated potassium channel complex"/>
    <property type="evidence" value="ECO:0007669"/>
    <property type="project" value="InterPro"/>
</dbReference>
<keyword evidence="4 15" id="KW-0812">Transmembrane</keyword>
<evidence type="ECO:0000256" key="3">
    <source>
        <dbReference type="ARBA" id="ARBA00022538"/>
    </source>
</evidence>
<evidence type="ECO:0000256" key="1">
    <source>
        <dbReference type="ARBA" id="ARBA00004141"/>
    </source>
</evidence>
<dbReference type="PANTHER" id="PTHR11537:SF254">
    <property type="entry name" value="POTASSIUM VOLTAGE-GATED CHANNEL PROTEIN SHAB"/>
    <property type="match status" value="1"/>
</dbReference>
<dbReference type="EMBL" id="CAJNNV010021823">
    <property type="protein sequence ID" value="CAE8607520.1"/>
    <property type="molecule type" value="Genomic_DNA"/>
</dbReference>
<keyword evidence="6" id="KW-0106">Calcium</keyword>
<comment type="caution">
    <text evidence="17">The sequence shown here is derived from an EMBL/GenBank/DDBJ whole genome shotgun (WGS) entry which is preliminary data.</text>
</comment>
<dbReference type="GO" id="GO:0001508">
    <property type="term" value="P:action potential"/>
    <property type="evidence" value="ECO:0007669"/>
    <property type="project" value="TreeGrafter"/>
</dbReference>
<accession>A0A813FAT0</accession>
<sequence>MLAQSLEPLLKSAHGHDGKMTASVSRQSGASVARRFSKSLPDLKSESERRTTKTTGTTRPTTTTTTDNNNSNNNNNSESETSVHLNGFEPAFKSILQMRRAKSTSFEDPASSNNLLDSKVASNDSLLSDFTVLLDDLSLRMRDEARTNFAKLEQTLDRFAALMENPSRQHLRKVSFQVDEPSGLPHSSTEMPVEPPICGKMVHFLSENSKNNNNENSPVLGPRSMSAPIPASSGPHPNAPGPHGMTEDGFQKQFNPWGRCISSESNDDTLGRGESKQNVRTTHIKFQRSGSATNSIASSTAGFSISKSYASQYDPTQFTQMLRKTRSRSQWEISAWQFLEDPDLVKGGRRFVQLMSFAIIISTLIPVLQTITPQPIDPYIASVEEMTLDCFFVLEFAMRFKVCPNRVAFWLNPFNLVDLIASVFPLVVRLSSRGAEDLTRAADDGDYLLMVFICAIPQLRFLKLIRRFETVHLMLQAFRDTLTALPLLMYILCLLVLFFSSAIYISEPRSNIGTMPEAIWLTIVTVGTIGYGDKTPESMPGYIAVSVLIVVSALYMAIPIGIVGKAFVSVWDIRDRLLLLHRARSRFLAGGYFAQDIPKMFCTFDTNQNGELEIAEFESMMRNMEIEVDTEQIRTLFGLFDEDGSGGIADEQFVKTLFPENFHAMYGDEEAEAMYSQGDAVPEEPEEEQPQQSRLAMAGRAFGKLFSRAPPTAETQCVPDFSPDLSATQS</sequence>
<keyword evidence="13" id="KW-0175">Coiled coil</keyword>
<evidence type="ECO:0000256" key="7">
    <source>
        <dbReference type="ARBA" id="ARBA00022882"/>
    </source>
</evidence>
<comment type="subcellular location">
    <subcellularLocation>
        <location evidence="1">Membrane</location>
        <topology evidence="1">Multi-pass membrane protein</topology>
    </subcellularLocation>
</comment>
<name>A0A813FAT0_POLGL</name>
<dbReference type="InterPro" id="IPR005821">
    <property type="entry name" value="Ion_trans_dom"/>
</dbReference>
<evidence type="ECO:0000313" key="18">
    <source>
        <dbReference type="Proteomes" id="UP000654075"/>
    </source>
</evidence>
<feature type="transmembrane region" description="Helical" evidence="15">
    <location>
        <begin position="542"/>
        <end position="568"/>
    </location>
</feature>
<dbReference type="GO" id="GO:0005509">
    <property type="term" value="F:calcium ion binding"/>
    <property type="evidence" value="ECO:0007669"/>
    <property type="project" value="InterPro"/>
</dbReference>
<feature type="region of interest" description="Disordered" evidence="14">
    <location>
        <begin position="673"/>
        <end position="694"/>
    </location>
</feature>
<dbReference type="SUPFAM" id="SSF81324">
    <property type="entry name" value="Voltage-gated potassium channels"/>
    <property type="match status" value="1"/>
</dbReference>
<feature type="domain" description="EF-hand" evidence="16">
    <location>
        <begin position="592"/>
        <end position="627"/>
    </location>
</feature>
<feature type="region of interest" description="Disordered" evidence="14">
    <location>
        <begin position="708"/>
        <end position="730"/>
    </location>
</feature>
<keyword evidence="9 15" id="KW-1133">Transmembrane helix</keyword>
<dbReference type="Proteomes" id="UP000654075">
    <property type="component" value="Unassembled WGS sequence"/>
</dbReference>
<keyword evidence="12" id="KW-0407">Ion channel</keyword>
<evidence type="ECO:0000313" key="17">
    <source>
        <dbReference type="EMBL" id="CAE8607520.1"/>
    </source>
</evidence>
<dbReference type="InterPro" id="IPR011992">
    <property type="entry name" value="EF-hand-dom_pair"/>
</dbReference>
<dbReference type="PROSITE" id="PS50222">
    <property type="entry name" value="EF_HAND_2"/>
    <property type="match status" value="1"/>
</dbReference>
<reference evidence="17" key="1">
    <citation type="submission" date="2021-02" db="EMBL/GenBank/DDBJ databases">
        <authorList>
            <person name="Dougan E. K."/>
            <person name="Rhodes N."/>
            <person name="Thang M."/>
            <person name="Chan C."/>
        </authorList>
    </citation>
    <scope>NUCLEOTIDE SEQUENCE</scope>
</reference>
<feature type="region of interest" description="Disordered" evidence="14">
    <location>
        <begin position="207"/>
        <end position="277"/>
    </location>
</feature>
<dbReference type="InterPro" id="IPR027359">
    <property type="entry name" value="Volt_channel_dom_sf"/>
</dbReference>
<evidence type="ECO:0000256" key="11">
    <source>
        <dbReference type="ARBA" id="ARBA00023136"/>
    </source>
</evidence>
<evidence type="ECO:0000256" key="8">
    <source>
        <dbReference type="ARBA" id="ARBA00022958"/>
    </source>
</evidence>
<dbReference type="GO" id="GO:0005249">
    <property type="term" value="F:voltage-gated potassium channel activity"/>
    <property type="evidence" value="ECO:0007669"/>
    <property type="project" value="InterPro"/>
</dbReference>
<dbReference type="Pfam" id="PF00520">
    <property type="entry name" value="Ion_trans"/>
    <property type="match status" value="1"/>
</dbReference>
<dbReference type="Gene3D" id="1.10.287.70">
    <property type="match status" value="1"/>
</dbReference>
<dbReference type="PRINTS" id="PR00169">
    <property type="entry name" value="KCHANNEL"/>
</dbReference>
<evidence type="ECO:0000256" key="12">
    <source>
        <dbReference type="ARBA" id="ARBA00023303"/>
    </source>
</evidence>
<dbReference type="AlphaFoldDB" id="A0A813FAT0"/>
<feature type="compositionally biased region" description="Basic and acidic residues" evidence="14">
    <location>
        <begin position="41"/>
        <end position="51"/>
    </location>
</feature>
<dbReference type="Gene3D" id="1.10.238.10">
    <property type="entry name" value="EF-hand"/>
    <property type="match status" value="1"/>
</dbReference>
<dbReference type="CDD" id="cd00051">
    <property type="entry name" value="EFh"/>
    <property type="match status" value="1"/>
</dbReference>
<organism evidence="17 18">
    <name type="scientific">Polarella glacialis</name>
    <name type="common">Dinoflagellate</name>
    <dbReference type="NCBI Taxonomy" id="89957"/>
    <lineage>
        <taxon>Eukaryota</taxon>
        <taxon>Sar</taxon>
        <taxon>Alveolata</taxon>
        <taxon>Dinophyceae</taxon>
        <taxon>Suessiales</taxon>
        <taxon>Suessiaceae</taxon>
        <taxon>Polarella</taxon>
    </lineage>
</organism>
<evidence type="ECO:0000256" key="6">
    <source>
        <dbReference type="ARBA" id="ARBA00022837"/>
    </source>
</evidence>
<dbReference type="InterPro" id="IPR028325">
    <property type="entry name" value="VG_K_chnl"/>
</dbReference>
<protein>
    <recommendedName>
        <fullName evidence="16">EF-hand domain-containing protein</fullName>
    </recommendedName>
</protein>
<gene>
    <name evidence="17" type="ORF">PGLA1383_LOCUS25449</name>
</gene>
<keyword evidence="2" id="KW-0813">Transport</keyword>
<dbReference type="Pfam" id="PF13499">
    <property type="entry name" value="EF-hand_7"/>
    <property type="match status" value="1"/>
</dbReference>
<evidence type="ECO:0000256" key="10">
    <source>
        <dbReference type="ARBA" id="ARBA00023065"/>
    </source>
</evidence>
<evidence type="ECO:0000256" key="9">
    <source>
        <dbReference type="ARBA" id="ARBA00022989"/>
    </source>
</evidence>
<feature type="coiled-coil region" evidence="13">
    <location>
        <begin position="607"/>
        <end position="634"/>
    </location>
</feature>
<keyword evidence="8" id="KW-0630">Potassium</keyword>
<dbReference type="OrthoDB" id="415460at2759"/>
<dbReference type="Gene3D" id="1.20.120.350">
    <property type="entry name" value="Voltage-gated potassium channels. Chain C"/>
    <property type="match status" value="1"/>
</dbReference>
<keyword evidence="10" id="KW-0406">Ion transport</keyword>
<keyword evidence="18" id="KW-1185">Reference proteome</keyword>
<evidence type="ECO:0000256" key="14">
    <source>
        <dbReference type="SAM" id="MobiDB-lite"/>
    </source>
</evidence>
<evidence type="ECO:0000256" key="2">
    <source>
        <dbReference type="ARBA" id="ARBA00022448"/>
    </source>
</evidence>
<dbReference type="SUPFAM" id="SSF47473">
    <property type="entry name" value="EF-hand"/>
    <property type="match status" value="1"/>
</dbReference>
<dbReference type="SMART" id="SM00054">
    <property type="entry name" value="EFh"/>
    <property type="match status" value="2"/>
</dbReference>
<feature type="compositionally biased region" description="Low complexity" evidence="14">
    <location>
        <begin position="53"/>
        <end position="82"/>
    </location>
</feature>
<dbReference type="InterPro" id="IPR018247">
    <property type="entry name" value="EF_Hand_1_Ca_BS"/>
</dbReference>
<feature type="compositionally biased region" description="Low complexity" evidence="14">
    <location>
        <begin position="207"/>
        <end position="217"/>
    </location>
</feature>
<evidence type="ECO:0000256" key="15">
    <source>
        <dbReference type="SAM" id="Phobius"/>
    </source>
</evidence>
<evidence type="ECO:0000256" key="4">
    <source>
        <dbReference type="ARBA" id="ARBA00022692"/>
    </source>
</evidence>
<keyword evidence="3" id="KW-0633">Potassium transport</keyword>
<evidence type="ECO:0000256" key="13">
    <source>
        <dbReference type="SAM" id="Coils"/>
    </source>
</evidence>
<dbReference type="PROSITE" id="PS00018">
    <property type="entry name" value="EF_HAND_1"/>
    <property type="match status" value="1"/>
</dbReference>
<keyword evidence="5" id="KW-0631">Potassium channel</keyword>
<keyword evidence="11 15" id="KW-0472">Membrane</keyword>
<feature type="transmembrane region" description="Helical" evidence="15">
    <location>
        <begin position="485"/>
        <end position="505"/>
    </location>
</feature>
<proteinExistence type="predicted"/>